<evidence type="ECO:0000313" key="4">
    <source>
        <dbReference type="EMBL" id="KAK7073694.1"/>
    </source>
</evidence>
<dbReference type="Pfam" id="PF00379">
    <property type="entry name" value="Chitin_bind_4"/>
    <property type="match status" value="1"/>
</dbReference>
<reference evidence="4 5" key="1">
    <citation type="submission" date="2023-11" db="EMBL/GenBank/DDBJ databases">
        <title>Halocaridina rubra genome assembly.</title>
        <authorList>
            <person name="Smith C."/>
        </authorList>
    </citation>
    <scope>NUCLEOTIDE SEQUENCE [LARGE SCALE GENOMIC DNA]</scope>
    <source>
        <strain evidence="4">EP-1</strain>
        <tissue evidence="4">Whole</tissue>
    </source>
</reference>
<evidence type="ECO:0000256" key="3">
    <source>
        <dbReference type="SAM" id="SignalP"/>
    </source>
</evidence>
<dbReference type="GO" id="GO:0005615">
    <property type="term" value="C:extracellular space"/>
    <property type="evidence" value="ECO:0007669"/>
    <property type="project" value="TreeGrafter"/>
</dbReference>
<sequence length="174" mass="19260">MKAIVFFLSVAATSWAAPQDAYNYQAPVVQQPQYSAPAPQYESVPAQYTFQWDINDQYSGNFYGHQEQRDGANTQGSYYVRLPDTRLMRVDYYVDAYGFHPTVTYEGEAQYPSAPSGNYAQPAPAPSQVYVQPAPAPAPSQVYVQPAPAPAPVIPQQTYQQPIAPSQVYLQPGK</sequence>
<organism evidence="4 5">
    <name type="scientific">Halocaridina rubra</name>
    <name type="common">Hawaiian red shrimp</name>
    <dbReference type="NCBI Taxonomy" id="373956"/>
    <lineage>
        <taxon>Eukaryota</taxon>
        <taxon>Metazoa</taxon>
        <taxon>Ecdysozoa</taxon>
        <taxon>Arthropoda</taxon>
        <taxon>Crustacea</taxon>
        <taxon>Multicrustacea</taxon>
        <taxon>Malacostraca</taxon>
        <taxon>Eumalacostraca</taxon>
        <taxon>Eucarida</taxon>
        <taxon>Decapoda</taxon>
        <taxon>Pleocyemata</taxon>
        <taxon>Caridea</taxon>
        <taxon>Atyoidea</taxon>
        <taxon>Atyidae</taxon>
        <taxon>Halocaridina</taxon>
    </lineage>
</organism>
<dbReference type="AlphaFoldDB" id="A0AAN8X683"/>
<keyword evidence="3" id="KW-0732">Signal</keyword>
<protein>
    <recommendedName>
        <fullName evidence="6">Cuticle protein</fullName>
    </recommendedName>
</protein>
<evidence type="ECO:0000256" key="1">
    <source>
        <dbReference type="ARBA" id="ARBA00022460"/>
    </source>
</evidence>
<keyword evidence="1 2" id="KW-0193">Cuticle</keyword>
<dbReference type="PANTHER" id="PTHR12236">
    <property type="entry name" value="STRUCTURAL CONTITUENT OF CUTICLE"/>
    <property type="match status" value="1"/>
</dbReference>
<feature type="chain" id="PRO_5042825683" description="Cuticle protein" evidence="3">
    <location>
        <begin position="17"/>
        <end position="174"/>
    </location>
</feature>
<dbReference type="GO" id="GO:0031012">
    <property type="term" value="C:extracellular matrix"/>
    <property type="evidence" value="ECO:0007669"/>
    <property type="project" value="TreeGrafter"/>
</dbReference>
<dbReference type="GO" id="GO:0042302">
    <property type="term" value="F:structural constituent of cuticle"/>
    <property type="evidence" value="ECO:0007669"/>
    <property type="project" value="UniProtKB-UniRule"/>
</dbReference>
<comment type="caution">
    <text evidence="4">The sequence shown here is derived from an EMBL/GenBank/DDBJ whole genome shotgun (WGS) entry which is preliminary data.</text>
</comment>
<accession>A0AAN8X683</accession>
<dbReference type="EMBL" id="JAXCGZ010012253">
    <property type="protein sequence ID" value="KAK7073694.1"/>
    <property type="molecule type" value="Genomic_DNA"/>
</dbReference>
<gene>
    <name evidence="4" type="ORF">SK128_016157</name>
</gene>
<proteinExistence type="predicted"/>
<dbReference type="PROSITE" id="PS51155">
    <property type="entry name" value="CHIT_BIND_RR_2"/>
    <property type="match status" value="1"/>
</dbReference>
<feature type="signal peptide" evidence="3">
    <location>
        <begin position="1"/>
        <end position="16"/>
    </location>
</feature>
<dbReference type="Proteomes" id="UP001381693">
    <property type="component" value="Unassembled WGS sequence"/>
</dbReference>
<dbReference type="PANTHER" id="PTHR12236:SF79">
    <property type="entry name" value="CUTICULAR PROTEIN 50CB-RELATED"/>
    <property type="match status" value="1"/>
</dbReference>
<evidence type="ECO:0008006" key="6">
    <source>
        <dbReference type="Google" id="ProtNLM"/>
    </source>
</evidence>
<dbReference type="InterPro" id="IPR000618">
    <property type="entry name" value="Insect_cuticle"/>
</dbReference>
<evidence type="ECO:0000313" key="5">
    <source>
        <dbReference type="Proteomes" id="UP001381693"/>
    </source>
</evidence>
<name>A0AAN8X683_HALRR</name>
<keyword evidence="5" id="KW-1185">Reference proteome</keyword>
<evidence type="ECO:0000256" key="2">
    <source>
        <dbReference type="PROSITE-ProRule" id="PRU00497"/>
    </source>
</evidence>
<dbReference type="InterPro" id="IPR051217">
    <property type="entry name" value="Insect_Cuticle_Struc_Prot"/>
</dbReference>